<evidence type="ECO:0008006" key="3">
    <source>
        <dbReference type="Google" id="ProtNLM"/>
    </source>
</evidence>
<dbReference type="AlphaFoldDB" id="A0A103DVX4"/>
<protein>
    <recommendedName>
        <fullName evidence="3">Branched-chain amino acid transport ATP-binding protein LivF (TC 3.A.1.4.1)</fullName>
    </recommendedName>
</protein>
<dbReference type="OrthoDB" id="291334at2"/>
<dbReference type="RefSeq" id="WP_059520450.1">
    <property type="nucleotide sequence ID" value="NZ_LOWA01000057.1"/>
</dbReference>
<sequence>MSLDYGFVKAKVKAVAGLKAAGHGAETQYHVHLTLALPTGDWDVAINVGTNDADDLLKYKLVYDFHHPITGTLAAAQEGYTDLTGRDALPALDYMRSDILNETGAWRLSDVMDGSEHAEPIPSVLRLVNHAQQQGLDFYVFGRTYSEGNGIHDTHMNQGSSGAHYLHRAGDDGTDHNDVWQDGALMVCIDGNQQWAAYFAAFEQQAVPTDALGNPQPGSGPITA</sequence>
<dbReference type="Proteomes" id="UP000062788">
    <property type="component" value="Unassembled WGS sequence"/>
</dbReference>
<dbReference type="InterPro" id="IPR019268">
    <property type="entry name" value="DUF2278"/>
</dbReference>
<evidence type="ECO:0000313" key="2">
    <source>
        <dbReference type="Proteomes" id="UP000062788"/>
    </source>
</evidence>
<gene>
    <name evidence="1" type="ORF">WS67_23080</name>
</gene>
<keyword evidence="2" id="KW-1185">Reference proteome</keyword>
<dbReference type="EMBL" id="LOWA01000057">
    <property type="protein sequence ID" value="KVE23560.1"/>
    <property type="molecule type" value="Genomic_DNA"/>
</dbReference>
<evidence type="ECO:0000313" key="1">
    <source>
        <dbReference type="EMBL" id="KVE23560.1"/>
    </source>
</evidence>
<accession>A0A103DVX4</accession>
<reference evidence="1 2" key="1">
    <citation type="submission" date="2015-11" db="EMBL/GenBank/DDBJ databases">
        <title>Expanding the genomic diversity of Burkholderia species for the development of highly accurate diagnostics.</title>
        <authorList>
            <person name="Sahl J."/>
            <person name="Keim P."/>
            <person name="Wagner D."/>
        </authorList>
    </citation>
    <scope>NUCLEOTIDE SEQUENCE [LARGE SCALE GENOMIC DNA]</scope>
    <source>
        <strain evidence="1 2">TSV85</strain>
    </source>
</reference>
<name>A0A103DVX4_9BURK</name>
<dbReference type="Pfam" id="PF10042">
    <property type="entry name" value="DUF2278"/>
    <property type="match status" value="1"/>
</dbReference>
<proteinExistence type="predicted"/>
<organism evidence="1 2">
    <name type="scientific">Burkholderia singularis</name>
    <dbReference type="NCBI Taxonomy" id="1503053"/>
    <lineage>
        <taxon>Bacteria</taxon>
        <taxon>Pseudomonadati</taxon>
        <taxon>Pseudomonadota</taxon>
        <taxon>Betaproteobacteria</taxon>
        <taxon>Burkholderiales</taxon>
        <taxon>Burkholderiaceae</taxon>
        <taxon>Burkholderia</taxon>
        <taxon>pseudomallei group</taxon>
    </lineage>
</organism>
<comment type="caution">
    <text evidence="1">The sequence shown here is derived from an EMBL/GenBank/DDBJ whole genome shotgun (WGS) entry which is preliminary data.</text>
</comment>